<dbReference type="Proteomes" id="UP000008366">
    <property type="component" value="Unassembled WGS sequence"/>
</dbReference>
<evidence type="ECO:0000313" key="3">
    <source>
        <dbReference type="Proteomes" id="UP000008366"/>
    </source>
</evidence>
<dbReference type="eggNOG" id="ENOG5031QVE">
    <property type="taxonomic scope" value="Bacteria"/>
</dbReference>
<dbReference type="RefSeq" id="WP_006592810.1">
    <property type="nucleotide sequence ID" value="NZ_BAHD01000034.1"/>
</dbReference>
<dbReference type="STRING" id="1184609.KILIM_034_00270"/>
<dbReference type="OrthoDB" id="4861076at2"/>
<evidence type="ECO:0000256" key="1">
    <source>
        <dbReference type="SAM" id="MobiDB-lite"/>
    </source>
</evidence>
<feature type="compositionally biased region" description="Low complexity" evidence="1">
    <location>
        <begin position="169"/>
        <end position="179"/>
    </location>
</feature>
<protein>
    <submittedName>
        <fullName evidence="2">Uncharacterized protein</fullName>
    </submittedName>
</protein>
<comment type="caution">
    <text evidence="2">The sequence shown here is derived from an EMBL/GenBank/DDBJ whole genome shotgun (WGS) entry which is preliminary data.</text>
</comment>
<sequence>MPRAASKALAARRGRRAISSGRGILLSRCRPETAVAWSRRGLSAVIVAPLEGWSVVMPSGPARARYPYDDAVASMAGRPAGVWMRPTLGFFQLGRQATVTVHPAAWRSVPRWAIWTPRDGLVPPVGLPGARPADLLTAAGLLGADSAQDSARDSARDSAKDAIRDSARDSSAASVASADSASVSADSAAASAVDSAVDSALDSALDSGAGTALPEREAAQRSQRLRDRLRDGRGDAITLLRDVLDLLDLPGAPLLSGDLDITDLPGARLVEPAARHARAFDRLVSEEARYRIEMEA</sequence>
<dbReference type="EMBL" id="BAHD01000034">
    <property type="protein sequence ID" value="GAB96278.1"/>
    <property type="molecule type" value="Genomic_DNA"/>
</dbReference>
<evidence type="ECO:0000313" key="2">
    <source>
        <dbReference type="EMBL" id="GAB96278.1"/>
    </source>
</evidence>
<keyword evidence="3" id="KW-1185">Reference proteome</keyword>
<accession>K6VJ78</accession>
<feature type="region of interest" description="Disordered" evidence="1">
    <location>
        <begin position="146"/>
        <end position="179"/>
    </location>
</feature>
<name>K6VJ78_9MICO</name>
<gene>
    <name evidence="2" type="ORF">KILIM_034_00270</name>
</gene>
<reference evidence="2 3" key="1">
    <citation type="submission" date="2012-08" db="EMBL/GenBank/DDBJ databases">
        <title>Whole genome shotgun sequence of Kineosphaera limosa NBRC 100340.</title>
        <authorList>
            <person name="Yoshida I."/>
            <person name="Isaki S."/>
            <person name="Hosoyama A."/>
            <person name="Tsuchikane K."/>
            <person name="Katsumata H."/>
            <person name="Ando Y."/>
            <person name="Ohji S."/>
            <person name="Hamada M."/>
            <person name="Tamura T."/>
            <person name="Yamazoe A."/>
            <person name="Yamazaki S."/>
            <person name="Fujita N."/>
        </authorList>
    </citation>
    <scope>NUCLEOTIDE SEQUENCE [LARGE SCALE GENOMIC DNA]</scope>
    <source>
        <strain evidence="2 3">NBRC 100340</strain>
    </source>
</reference>
<dbReference type="AlphaFoldDB" id="K6VJ78"/>
<feature type="compositionally biased region" description="Basic and acidic residues" evidence="1">
    <location>
        <begin position="150"/>
        <end position="168"/>
    </location>
</feature>
<organism evidence="2 3">
    <name type="scientific">Kineosphaera limosa NBRC 100340</name>
    <dbReference type="NCBI Taxonomy" id="1184609"/>
    <lineage>
        <taxon>Bacteria</taxon>
        <taxon>Bacillati</taxon>
        <taxon>Actinomycetota</taxon>
        <taxon>Actinomycetes</taxon>
        <taxon>Micrococcales</taxon>
        <taxon>Dermatophilaceae</taxon>
        <taxon>Kineosphaera</taxon>
    </lineage>
</organism>
<proteinExistence type="predicted"/>